<organism evidence="11 12">
    <name type="scientific">Fibrella aestuarina BUZ 2</name>
    <dbReference type="NCBI Taxonomy" id="1166018"/>
    <lineage>
        <taxon>Bacteria</taxon>
        <taxon>Pseudomonadati</taxon>
        <taxon>Bacteroidota</taxon>
        <taxon>Cytophagia</taxon>
        <taxon>Cytophagales</taxon>
        <taxon>Spirosomataceae</taxon>
        <taxon>Fibrella</taxon>
    </lineage>
</organism>
<dbReference type="InterPro" id="IPR004476">
    <property type="entry name" value="RNase_II/RNase_R"/>
</dbReference>
<evidence type="ECO:0000256" key="5">
    <source>
        <dbReference type="ARBA" id="ARBA00022801"/>
    </source>
</evidence>
<dbReference type="Pfam" id="PF00575">
    <property type="entry name" value="S1"/>
    <property type="match status" value="1"/>
</dbReference>
<evidence type="ECO:0000256" key="4">
    <source>
        <dbReference type="ARBA" id="ARBA00022722"/>
    </source>
</evidence>
<sequence length="898" mass="101334">MNTGSVILLAPRFTTKNSSSSPTASPSRTWSTYRRLGWKGYYTFEAAGLTQQAVETNSPLPRAPRPLPFHMRPKQTNYNRPAKGSAKGPGKPSNRRKPSGQEAQPRQPMSYVDELANDVAAFFEINPAQPWSTMEVMDNFEVHDLRLKRIVQQIVGDLADQGRLTRLPDGRYQFNEQRDKNTILGTVEHVSPNFAFIVPDNTIRDRDKDIWIPAEDLGGAIDGDQVRVVVFSDSRQRGTRQISKRLVGRVASIAKRGRPELVGTLEKRGKGLAVVPDSRRIYHDILIPDDKLGGAVLNEKVLVRLTRYPDAGDEDGLFEGEVVTVLGKAGEHNTEMHAILAEFGLPNEFPAEVERESEEIPVTIDEAEIARRRDFRGVTTFTIDPVDAKDFDDALSVRYLDNGNYEIGVHIADVTHYVLPGTELEEEAYKRATSVYLVDRVVPMLPEKLSNGVCSLRPHEDKLTFSAVFELTTDAKIEAEWFGRTAIHSDRRFSYEEAQAILNAGEGDFVKELTLLNELAHKLRDQRFRHGAINFETPEVRFKLDENGVPLAVVPKIRQDTNKLIEEFMLLANKRVAEFVVSLSKGPDENTMVYRVHEGPNEDKLQVFADFARKLGYKLNVTSDKLSTAMNKFMADIEGKPEQTMLSQLAVRTMSKARYSTDDIGHFGLAFRRYSHFTSPIRRYPDMMAHRLLQHYLDRGRSVDQEALESRCKHSSEREKAAAEAERASIKYKQVEFMSRMPADQEFEGVIAGVTEFGFFVEIPENSCEGLVRMQDLTDDFYEYDKDNYRIIGRKSKKMYTFGDSVTVKVKETNLARRSIDFALVRDNAQTAPDRGTSRRSGNDDGDSLADRRASRKFSGSSGNARNETRARKAAGDETKRTKGTAPKGQNRRGGRSR</sequence>
<dbReference type="SUPFAM" id="SSF50249">
    <property type="entry name" value="Nucleic acid-binding proteins"/>
    <property type="match status" value="4"/>
</dbReference>
<dbReference type="PATRIC" id="fig|1166018.3.peg.653"/>
<dbReference type="GO" id="GO:0006402">
    <property type="term" value="P:mRNA catabolic process"/>
    <property type="evidence" value="ECO:0007669"/>
    <property type="project" value="TreeGrafter"/>
</dbReference>
<protein>
    <recommendedName>
        <fullName evidence="8">Ribonuclease R</fullName>
        <shortName evidence="8">RNase R</shortName>
        <ecNumber evidence="8">3.1.13.1</ecNumber>
    </recommendedName>
</protein>
<keyword evidence="6 8" id="KW-0269">Exonuclease</keyword>
<dbReference type="PANTHER" id="PTHR23355">
    <property type="entry name" value="RIBONUCLEASE"/>
    <property type="match status" value="1"/>
</dbReference>
<feature type="region of interest" description="Disordered" evidence="9">
    <location>
        <begin position="56"/>
        <end position="108"/>
    </location>
</feature>
<dbReference type="GO" id="GO:0005829">
    <property type="term" value="C:cytosol"/>
    <property type="evidence" value="ECO:0007669"/>
    <property type="project" value="TreeGrafter"/>
</dbReference>
<accession>I0K3F1</accession>
<dbReference type="Proteomes" id="UP000011058">
    <property type="component" value="Chromosome"/>
</dbReference>
<dbReference type="InterPro" id="IPR012340">
    <property type="entry name" value="NA-bd_OB-fold"/>
</dbReference>
<dbReference type="InterPro" id="IPR050180">
    <property type="entry name" value="RNR_Ribonuclease"/>
</dbReference>
<dbReference type="PROSITE" id="PS50126">
    <property type="entry name" value="S1"/>
    <property type="match status" value="1"/>
</dbReference>
<dbReference type="Pfam" id="PF00773">
    <property type="entry name" value="RNB"/>
    <property type="match status" value="1"/>
</dbReference>
<dbReference type="SMART" id="SM00316">
    <property type="entry name" value="S1"/>
    <property type="match status" value="1"/>
</dbReference>
<dbReference type="InterPro" id="IPR022966">
    <property type="entry name" value="RNase_II/R_CS"/>
</dbReference>
<dbReference type="EC" id="3.1.13.1" evidence="8"/>
<evidence type="ECO:0000313" key="12">
    <source>
        <dbReference type="Proteomes" id="UP000011058"/>
    </source>
</evidence>
<comment type="function">
    <text evidence="8">3'-5' exoribonuclease that releases 5'-nucleoside monophosphates and is involved in maturation of structured RNAs.</text>
</comment>
<evidence type="ECO:0000256" key="1">
    <source>
        <dbReference type="ARBA" id="ARBA00001849"/>
    </source>
</evidence>
<keyword evidence="12" id="KW-1185">Reference proteome</keyword>
<evidence type="ECO:0000313" key="11">
    <source>
        <dbReference type="EMBL" id="CCG98654.1"/>
    </source>
</evidence>
<dbReference type="InterPro" id="IPR003029">
    <property type="entry name" value="S1_domain"/>
</dbReference>
<dbReference type="GO" id="GO:0003723">
    <property type="term" value="F:RNA binding"/>
    <property type="evidence" value="ECO:0007669"/>
    <property type="project" value="UniProtKB-UniRule"/>
</dbReference>
<dbReference type="Pfam" id="PF08206">
    <property type="entry name" value="OB_RNB"/>
    <property type="match status" value="1"/>
</dbReference>
<reference evidence="11 12" key="1">
    <citation type="journal article" date="2012" name="J. Bacteriol.">
        <title>Genome Sequence of Fibrella aestuarina BUZ 2T, a Filamentous Marine Bacterium.</title>
        <authorList>
            <person name="Filippini M."/>
            <person name="Qi W."/>
            <person name="Blom J."/>
            <person name="Goesmann A."/>
            <person name="Smits T.H."/>
            <person name="Bagheri H.C."/>
        </authorList>
    </citation>
    <scope>NUCLEOTIDE SEQUENCE [LARGE SCALE GENOMIC DNA]</scope>
    <source>
        <strain evidence="12">BUZ 2T</strain>
    </source>
</reference>
<dbReference type="Gene3D" id="2.40.50.140">
    <property type="entry name" value="Nucleic acid-binding proteins"/>
    <property type="match status" value="2"/>
</dbReference>
<dbReference type="HAMAP" id="MF_01895">
    <property type="entry name" value="RNase_R"/>
    <property type="match status" value="1"/>
</dbReference>
<comment type="similarity">
    <text evidence="8">Belongs to the RNR ribonuclease family. RNase R subfamily.</text>
</comment>
<dbReference type="eggNOG" id="COG0557">
    <property type="taxonomic scope" value="Bacteria"/>
</dbReference>
<feature type="compositionally biased region" description="Basic and acidic residues" evidence="9">
    <location>
        <begin position="867"/>
        <end position="881"/>
    </location>
</feature>
<dbReference type="GO" id="GO:0008859">
    <property type="term" value="F:exoribonuclease II activity"/>
    <property type="evidence" value="ECO:0007669"/>
    <property type="project" value="UniProtKB-UniRule"/>
</dbReference>
<dbReference type="HOGENOM" id="CLU_002333_7_3_10"/>
<evidence type="ECO:0000256" key="3">
    <source>
        <dbReference type="ARBA" id="ARBA00022490"/>
    </source>
</evidence>
<name>I0K3F1_9BACT</name>
<evidence type="ECO:0000256" key="2">
    <source>
        <dbReference type="ARBA" id="ARBA00004496"/>
    </source>
</evidence>
<dbReference type="CDD" id="cd04471">
    <property type="entry name" value="S1_RNase_R"/>
    <property type="match status" value="1"/>
</dbReference>
<evidence type="ECO:0000256" key="9">
    <source>
        <dbReference type="SAM" id="MobiDB-lite"/>
    </source>
</evidence>
<dbReference type="InterPro" id="IPR013223">
    <property type="entry name" value="RNase_B_OB_dom"/>
</dbReference>
<keyword evidence="7 8" id="KW-0694">RNA-binding</keyword>
<feature type="region of interest" description="Disordered" evidence="9">
    <location>
        <begin position="827"/>
        <end position="898"/>
    </location>
</feature>
<dbReference type="STRING" id="1166018.FAES_0643"/>
<dbReference type="PROSITE" id="PS01175">
    <property type="entry name" value="RIBONUCLEASE_II"/>
    <property type="match status" value="1"/>
</dbReference>
<comment type="subcellular location">
    <subcellularLocation>
        <location evidence="2 8">Cytoplasm</location>
    </subcellularLocation>
</comment>
<dbReference type="NCBIfam" id="TIGR00358">
    <property type="entry name" value="3_prime_RNase"/>
    <property type="match status" value="1"/>
</dbReference>
<comment type="catalytic activity">
    <reaction evidence="1 8">
        <text>Exonucleolytic cleavage in the 3'- to 5'-direction to yield nucleoside 5'-phosphates.</text>
        <dbReference type="EC" id="3.1.13.1"/>
    </reaction>
</comment>
<dbReference type="PANTHER" id="PTHR23355:SF9">
    <property type="entry name" value="DIS3-LIKE EXONUCLEASE 2"/>
    <property type="match status" value="1"/>
</dbReference>
<keyword evidence="5 8" id="KW-0378">Hydrolase</keyword>
<keyword evidence="3 8" id="KW-0963">Cytoplasm</keyword>
<evidence type="ECO:0000259" key="10">
    <source>
        <dbReference type="PROSITE" id="PS50126"/>
    </source>
</evidence>
<dbReference type="InterPro" id="IPR040476">
    <property type="entry name" value="CSD2"/>
</dbReference>
<gene>
    <name evidence="8" type="primary">rnr</name>
    <name evidence="11" type="ORF">FAES_0643</name>
</gene>
<dbReference type="NCBIfam" id="TIGR02063">
    <property type="entry name" value="RNase_R"/>
    <property type="match status" value="1"/>
</dbReference>
<dbReference type="EMBL" id="HE796683">
    <property type="protein sequence ID" value="CCG98654.1"/>
    <property type="molecule type" value="Genomic_DNA"/>
</dbReference>
<proteinExistence type="inferred from homology"/>
<dbReference type="KEGG" id="fae:FAES_0643"/>
<dbReference type="AlphaFoldDB" id="I0K3F1"/>
<feature type="domain" description="S1 motif" evidence="10">
    <location>
        <begin position="744"/>
        <end position="825"/>
    </location>
</feature>
<dbReference type="Pfam" id="PF17876">
    <property type="entry name" value="CSD2"/>
    <property type="match status" value="1"/>
</dbReference>
<evidence type="ECO:0000256" key="7">
    <source>
        <dbReference type="ARBA" id="ARBA00022884"/>
    </source>
</evidence>
<evidence type="ECO:0000256" key="6">
    <source>
        <dbReference type="ARBA" id="ARBA00022839"/>
    </source>
</evidence>
<evidence type="ECO:0000256" key="8">
    <source>
        <dbReference type="HAMAP-Rule" id="MF_01895"/>
    </source>
</evidence>
<dbReference type="SMART" id="SM00955">
    <property type="entry name" value="RNB"/>
    <property type="match status" value="1"/>
</dbReference>
<keyword evidence="4 8" id="KW-0540">Nuclease</keyword>
<dbReference type="InterPro" id="IPR011805">
    <property type="entry name" value="RNase_R"/>
</dbReference>
<dbReference type="InterPro" id="IPR001900">
    <property type="entry name" value="RNase_II/R"/>
</dbReference>